<dbReference type="Gene3D" id="3.40.50.720">
    <property type="entry name" value="NAD(P)-binding Rossmann-like Domain"/>
    <property type="match status" value="1"/>
</dbReference>
<evidence type="ECO:0000259" key="2">
    <source>
        <dbReference type="Pfam" id="PF13460"/>
    </source>
</evidence>
<feature type="domain" description="NAD(P)-binding" evidence="2">
    <location>
        <begin position="11"/>
        <end position="228"/>
    </location>
</feature>
<comment type="similarity">
    <text evidence="1">Belongs to the avfA family.</text>
</comment>
<dbReference type="InterPro" id="IPR016040">
    <property type="entry name" value="NAD(P)-bd_dom"/>
</dbReference>
<dbReference type="Proteomes" id="UP000054321">
    <property type="component" value="Unassembled WGS sequence"/>
</dbReference>
<name>A0A0C3HUL0_OIDMZ</name>
<dbReference type="SUPFAM" id="SSF51735">
    <property type="entry name" value="NAD(P)-binding Rossmann-fold domains"/>
    <property type="match status" value="1"/>
</dbReference>
<dbReference type="InterPro" id="IPR036291">
    <property type="entry name" value="NAD(P)-bd_dom_sf"/>
</dbReference>
<dbReference type="AlphaFoldDB" id="A0A0C3HUL0"/>
<dbReference type="PANTHER" id="PTHR15020">
    <property type="entry name" value="FLAVIN REDUCTASE-RELATED"/>
    <property type="match status" value="1"/>
</dbReference>
<organism evidence="3 4">
    <name type="scientific">Oidiodendron maius (strain Zn)</name>
    <dbReference type="NCBI Taxonomy" id="913774"/>
    <lineage>
        <taxon>Eukaryota</taxon>
        <taxon>Fungi</taxon>
        <taxon>Dikarya</taxon>
        <taxon>Ascomycota</taxon>
        <taxon>Pezizomycotina</taxon>
        <taxon>Leotiomycetes</taxon>
        <taxon>Leotiomycetes incertae sedis</taxon>
        <taxon>Myxotrichaceae</taxon>
        <taxon>Oidiodendron</taxon>
    </lineage>
</organism>
<reference evidence="3 4" key="1">
    <citation type="submission" date="2014-04" db="EMBL/GenBank/DDBJ databases">
        <authorList>
            <consortium name="DOE Joint Genome Institute"/>
            <person name="Kuo A."/>
            <person name="Martino E."/>
            <person name="Perotto S."/>
            <person name="Kohler A."/>
            <person name="Nagy L.G."/>
            <person name="Floudas D."/>
            <person name="Copeland A."/>
            <person name="Barry K.W."/>
            <person name="Cichocki N."/>
            <person name="Veneault-Fourrey C."/>
            <person name="LaButti K."/>
            <person name="Lindquist E.A."/>
            <person name="Lipzen A."/>
            <person name="Lundell T."/>
            <person name="Morin E."/>
            <person name="Murat C."/>
            <person name="Sun H."/>
            <person name="Tunlid A."/>
            <person name="Henrissat B."/>
            <person name="Grigoriev I.V."/>
            <person name="Hibbett D.S."/>
            <person name="Martin F."/>
            <person name="Nordberg H.P."/>
            <person name="Cantor M.N."/>
            <person name="Hua S.X."/>
        </authorList>
    </citation>
    <scope>NUCLEOTIDE SEQUENCE [LARGE SCALE GENOMIC DNA]</scope>
    <source>
        <strain evidence="3 4">Zn</strain>
    </source>
</reference>
<dbReference type="FunCoup" id="A0A0C3HUL0">
    <property type="interactions" value="723"/>
</dbReference>
<evidence type="ECO:0000313" key="4">
    <source>
        <dbReference type="Proteomes" id="UP000054321"/>
    </source>
</evidence>
<protein>
    <recommendedName>
        <fullName evidence="2">NAD(P)-binding domain-containing protein</fullName>
    </recommendedName>
</protein>
<dbReference type="PANTHER" id="PTHR15020:SF50">
    <property type="entry name" value="UPF0659 PROTEIN YMR090W"/>
    <property type="match status" value="1"/>
</dbReference>
<sequence>MPPSTRILLLGGHGKISLFMTPKLVSRSWHVTSVIRNPDQTNAILEAGKNGPGKIDVLVESLDDVKSDADAQRILDKVKPDWVVWSAGAGGKGGAQRTYAIDRDACIHFIRGAIATPSVSKFLLVSALISRRAKAPWWSDGEWESVLKYHTQIMPDYVKAKLAADEVLTVLGEERVEKDGKDKFTYIILRPGTLSDGNETGLVELGKTPARATVTRADVADISARLLEIGGVNGWIDLVNGKEPAQQAVERVAREGVDAREGEDMGIMKANIA</sequence>
<gene>
    <name evidence="3" type="ORF">OIDMADRAFT_49440</name>
</gene>
<accession>A0A0C3HUL0</accession>
<dbReference type="Pfam" id="PF13460">
    <property type="entry name" value="NAD_binding_10"/>
    <property type="match status" value="1"/>
</dbReference>
<keyword evidence="4" id="KW-1185">Reference proteome</keyword>
<dbReference type="STRING" id="913774.A0A0C3HUL0"/>
<dbReference type="HOGENOM" id="CLU_025711_1_0_1"/>
<proteinExistence type="inferred from homology"/>
<dbReference type="EMBL" id="KN832871">
    <property type="protein sequence ID" value="KIN05937.1"/>
    <property type="molecule type" value="Genomic_DNA"/>
</dbReference>
<dbReference type="InParanoid" id="A0A0C3HUL0"/>
<dbReference type="OrthoDB" id="10254604at2759"/>
<reference evidence="4" key="2">
    <citation type="submission" date="2015-01" db="EMBL/GenBank/DDBJ databases">
        <title>Evolutionary Origins and Diversification of the Mycorrhizal Mutualists.</title>
        <authorList>
            <consortium name="DOE Joint Genome Institute"/>
            <consortium name="Mycorrhizal Genomics Consortium"/>
            <person name="Kohler A."/>
            <person name="Kuo A."/>
            <person name="Nagy L.G."/>
            <person name="Floudas D."/>
            <person name="Copeland A."/>
            <person name="Barry K.W."/>
            <person name="Cichocki N."/>
            <person name="Veneault-Fourrey C."/>
            <person name="LaButti K."/>
            <person name="Lindquist E.A."/>
            <person name="Lipzen A."/>
            <person name="Lundell T."/>
            <person name="Morin E."/>
            <person name="Murat C."/>
            <person name="Riley R."/>
            <person name="Ohm R."/>
            <person name="Sun H."/>
            <person name="Tunlid A."/>
            <person name="Henrissat B."/>
            <person name="Grigoriev I.V."/>
            <person name="Hibbett D.S."/>
            <person name="Martin F."/>
        </authorList>
    </citation>
    <scope>NUCLEOTIDE SEQUENCE [LARGE SCALE GENOMIC DNA]</scope>
    <source>
        <strain evidence="4">Zn</strain>
    </source>
</reference>
<evidence type="ECO:0000313" key="3">
    <source>
        <dbReference type="EMBL" id="KIN05937.1"/>
    </source>
</evidence>
<evidence type="ECO:0000256" key="1">
    <source>
        <dbReference type="ARBA" id="ARBA00038376"/>
    </source>
</evidence>